<accession>A0A133PVN2</accession>
<gene>
    <name evidence="1" type="ORF">HMPREF3226_02497</name>
</gene>
<protein>
    <submittedName>
        <fullName evidence="1">Uncharacterized protein</fullName>
    </submittedName>
</protein>
<sequence length="169" mass="19460">MLVVILKNHYFCRVGDKQYSLKERTVGSMNKLFYCFLLTTLLFGCKERKKPQAPVRQPVTTEYVEKGNQRVRSLNQRNAGFVSTAMQTVEVSEQCFGVNEPSLLDRLPRVDEASRKDSALISQLNEGDVFLLQPGEKGVVQMEDATKMLVRFQVAELWIWKSNVIQRQR</sequence>
<name>A0A133PVN2_9BACT</name>
<dbReference type="AlphaFoldDB" id="A0A133PVN2"/>
<proteinExistence type="predicted"/>
<dbReference type="EMBL" id="LRQG01000222">
    <property type="protein sequence ID" value="KXA33427.1"/>
    <property type="molecule type" value="Genomic_DNA"/>
</dbReference>
<dbReference type="Proteomes" id="UP000070533">
    <property type="component" value="Unassembled WGS sequence"/>
</dbReference>
<keyword evidence="2" id="KW-1185">Reference proteome</keyword>
<dbReference type="RefSeq" id="WP_277016327.1">
    <property type="nucleotide sequence ID" value="NZ_CAMXYN010000023.1"/>
</dbReference>
<reference evidence="2" key="1">
    <citation type="submission" date="2016-01" db="EMBL/GenBank/DDBJ databases">
        <authorList>
            <person name="Mitreva M."/>
            <person name="Pepin K.H."/>
            <person name="Mihindukulasuriya K.A."/>
            <person name="Fulton R."/>
            <person name="Fronick C."/>
            <person name="O'Laughlin M."/>
            <person name="Miner T."/>
            <person name="Herter B."/>
            <person name="Rosa B.A."/>
            <person name="Cordes M."/>
            <person name="Tomlinson C."/>
            <person name="Wollam A."/>
            <person name="Palsikar V.B."/>
            <person name="Mardis E.R."/>
            <person name="Wilson R.K."/>
        </authorList>
    </citation>
    <scope>NUCLEOTIDE SEQUENCE [LARGE SCALE GENOMIC DNA]</scope>
    <source>
        <strain evidence="2">MJR7716</strain>
    </source>
</reference>
<evidence type="ECO:0000313" key="2">
    <source>
        <dbReference type="Proteomes" id="UP000070533"/>
    </source>
</evidence>
<evidence type="ECO:0000313" key="1">
    <source>
        <dbReference type="EMBL" id="KXA33427.1"/>
    </source>
</evidence>
<organism evidence="1 2">
    <name type="scientific">Prevotella corporis</name>
    <dbReference type="NCBI Taxonomy" id="28128"/>
    <lineage>
        <taxon>Bacteria</taxon>
        <taxon>Pseudomonadati</taxon>
        <taxon>Bacteroidota</taxon>
        <taxon>Bacteroidia</taxon>
        <taxon>Bacteroidales</taxon>
        <taxon>Prevotellaceae</taxon>
        <taxon>Prevotella</taxon>
    </lineage>
</organism>
<comment type="caution">
    <text evidence="1">The sequence shown here is derived from an EMBL/GenBank/DDBJ whole genome shotgun (WGS) entry which is preliminary data.</text>
</comment>
<dbReference type="PATRIC" id="fig|28128.5.peg.2566"/>